<dbReference type="OrthoDB" id="2576311at2759"/>
<protein>
    <submittedName>
        <fullName evidence="1">Uncharacterized protein</fullName>
    </submittedName>
</protein>
<gene>
    <name evidence="1" type="ORF">BDP27DRAFT_1370956</name>
</gene>
<dbReference type="Proteomes" id="UP000772434">
    <property type="component" value="Unassembled WGS sequence"/>
</dbReference>
<sequence>MRPPVYFATHRLFPALRPLLRYEMTKLKLMRSTCSPGSTILHSGSASKKMMKFLSAEPQCQPVTGADSGFFQLGTNVGLHPIKRRKLFGICALLVILSWSINSLGQSPCQVTGYLEAVCSTDHSYIIDVQETRSTVQAVEMTALVLEMSTSPDPGIPGSVARVPVGLSTDAWETDTGIRRSQ</sequence>
<evidence type="ECO:0000313" key="2">
    <source>
        <dbReference type="Proteomes" id="UP000772434"/>
    </source>
</evidence>
<reference evidence="1" key="1">
    <citation type="submission" date="2020-11" db="EMBL/GenBank/DDBJ databases">
        <authorList>
            <consortium name="DOE Joint Genome Institute"/>
            <person name="Ahrendt S."/>
            <person name="Riley R."/>
            <person name="Andreopoulos W."/>
            <person name="Labutti K."/>
            <person name="Pangilinan J."/>
            <person name="Ruiz-Duenas F.J."/>
            <person name="Barrasa J.M."/>
            <person name="Sanchez-Garcia M."/>
            <person name="Camarero S."/>
            <person name="Miyauchi S."/>
            <person name="Serrano A."/>
            <person name="Linde D."/>
            <person name="Babiker R."/>
            <person name="Drula E."/>
            <person name="Ayuso-Fernandez I."/>
            <person name="Pacheco R."/>
            <person name="Padilla G."/>
            <person name="Ferreira P."/>
            <person name="Barriuso J."/>
            <person name="Kellner H."/>
            <person name="Castanera R."/>
            <person name="Alfaro M."/>
            <person name="Ramirez L."/>
            <person name="Pisabarro A.G."/>
            <person name="Kuo A."/>
            <person name="Tritt A."/>
            <person name="Lipzen A."/>
            <person name="He G."/>
            <person name="Yan M."/>
            <person name="Ng V."/>
            <person name="Cullen D."/>
            <person name="Martin F."/>
            <person name="Rosso M.-N."/>
            <person name="Henrissat B."/>
            <person name="Hibbett D."/>
            <person name="Martinez A.T."/>
            <person name="Grigoriev I.V."/>
        </authorList>
    </citation>
    <scope>NUCLEOTIDE SEQUENCE</scope>
    <source>
        <strain evidence="1">AH 40177</strain>
    </source>
</reference>
<accession>A0A9P5P6T6</accession>
<dbReference type="EMBL" id="JADNRY010000269">
    <property type="protein sequence ID" value="KAF9059954.1"/>
    <property type="molecule type" value="Genomic_DNA"/>
</dbReference>
<keyword evidence="2" id="KW-1185">Reference proteome</keyword>
<comment type="caution">
    <text evidence="1">The sequence shown here is derived from an EMBL/GenBank/DDBJ whole genome shotgun (WGS) entry which is preliminary data.</text>
</comment>
<evidence type="ECO:0000313" key="1">
    <source>
        <dbReference type="EMBL" id="KAF9059954.1"/>
    </source>
</evidence>
<proteinExistence type="predicted"/>
<name>A0A9P5P6T6_9AGAR</name>
<dbReference type="AlphaFoldDB" id="A0A9P5P6T6"/>
<organism evidence="1 2">
    <name type="scientific">Rhodocollybia butyracea</name>
    <dbReference type="NCBI Taxonomy" id="206335"/>
    <lineage>
        <taxon>Eukaryota</taxon>
        <taxon>Fungi</taxon>
        <taxon>Dikarya</taxon>
        <taxon>Basidiomycota</taxon>
        <taxon>Agaricomycotina</taxon>
        <taxon>Agaricomycetes</taxon>
        <taxon>Agaricomycetidae</taxon>
        <taxon>Agaricales</taxon>
        <taxon>Marasmiineae</taxon>
        <taxon>Omphalotaceae</taxon>
        <taxon>Rhodocollybia</taxon>
    </lineage>
</organism>